<dbReference type="Gene3D" id="2.60.120.10">
    <property type="entry name" value="Jelly Rolls"/>
    <property type="match status" value="1"/>
</dbReference>
<dbReference type="InterPro" id="IPR011051">
    <property type="entry name" value="RmlC_Cupin_sf"/>
</dbReference>
<proteinExistence type="predicted"/>
<gene>
    <name evidence="1" type="ORF">UFOPK2289_00125</name>
    <name evidence="2" type="ORF">UFOPK2822_00224</name>
    <name evidence="3" type="ORF">UFOPK3346_00624</name>
    <name evidence="4" type="ORF">UFOPK3670_00695</name>
    <name evidence="5" type="ORF">UFOPK4308_00761</name>
</gene>
<protein>
    <submittedName>
        <fullName evidence="4">Unannotated protein</fullName>
    </submittedName>
</protein>
<dbReference type="EMBL" id="CAFBQL010000004">
    <property type="protein sequence ID" value="CAB5057656.1"/>
    <property type="molecule type" value="Genomic_DNA"/>
</dbReference>
<dbReference type="InterPro" id="IPR014710">
    <property type="entry name" value="RmlC-like_jellyroll"/>
</dbReference>
<dbReference type="SUPFAM" id="SSF51182">
    <property type="entry name" value="RmlC-like cupins"/>
    <property type="match status" value="1"/>
</dbReference>
<evidence type="ECO:0000313" key="4">
    <source>
        <dbReference type="EMBL" id="CAB4921529.1"/>
    </source>
</evidence>
<dbReference type="EMBL" id="CAEZWT010000002">
    <property type="protein sequence ID" value="CAB4656135.1"/>
    <property type="molecule type" value="Genomic_DNA"/>
</dbReference>
<evidence type="ECO:0000313" key="1">
    <source>
        <dbReference type="EMBL" id="CAB4656135.1"/>
    </source>
</evidence>
<name>A0A6J7HX95_9ZZZZ</name>
<evidence type="ECO:0000313" key="3">
    <source>
        <dbReference type="EMBL" id="CAB4863822.1"/>
    </source>
</evidence>
<organism evidence="4">
    <name type="scientific">freshwater metagenome</name>
    <dbReference type="NCBI Taxonomy" id="449393"/>
    <lineage>
        <taxon>unclassified sequences</taxon>
        <taxon>metagenomes</taxon>
        <taxon>ecological metagenomes</taxon>
    </lineage>
</organism>
<evidence type="ECO:0000313" key="2">
    <source>
        <dbReference type="EMBL" id="CAB4741549.1"/>
    </source>
</evidence>
<accession>A0A6J7HX95</accession>
<sequence>MSVNHIVAKEVELVHEESNDLSFRQLVSTKNHGLDLSLTWVEIDGKHRRLMTNKSTRVYYILEGIFTFHVVSEAEICASAGDVVVIGRSKAYDFFGKGKYLVINGPAFQEGDDIYLP</sequence>
<dbReference type="EMBL" id="CAFBLE010000004">
    <property type="protein sequence ID" value="CAB4863822.1"/>
    <property type="molecule type" value="Genomic_DNA"/>
</dbReference>
<dbReference type="AlphaFoldDB" id="A0A6J7HX95"/>
<dbReference type="EMBL" id="CAEZZC010000002">
    <property type="protein sequence ID" value="CAB4741549.1"/>
    <property type="molecule type" value="Genomic_DNA"/>
</dbReference>
<dbReference type="EMBL" id="CAFBMV010000004">
    <property type="protein sequence ID" value="CAB4921529.1"/>
    <property type="molecule type" value="Genomic_DNA"/>
</dbReference>
<evidence type="ECO:0000313" key="5">
    <source>
        <dbReference type="EMBL" id="CAB5057656.1"/>
    </source>
</evidence>
<reference evidence="4" key="1">
    <citation type="submission" date="2020-05" db="EMBL/GenBank/DDBJ databases">
        <authorList>
            <person name="Chiriac C."/>
            <person name="Salcher M."/>
            <person name="Ghai R."/>
            <person name="Kavagutti S V."/>
        </authorList>
    </citation>
    <scope>NUCLEOTIDE SEQUENCE</scope>
</reference>